<organism evidence="2 3">
    <name type="scientific">Actinoplanes digitatis</name>
    <dbReference type="NCBI Taxonomy" id="1868"/>
    <lineage>
        <taxon>Bacteria</taxon>
        <taxon>Bacillati</taxon>
        <taxon>Actinomycetota</taxon>
        <taxon>Actinomycetes</taxon>
        <taxon>Micromonosporales</taxon>
        <taxon>Micromonosporaceae</taxon>
        <taxon>Actinoplanes</taxon>
    </lineage>
</organism>
<dbReference type="AlphaFoldDB" id="A0A7W7MNT8"/>
<name>A0A7W7MNT8_9ACTN</name>
<evidence type="ECO:0000256" key="1">
    <source>
        <dbReference type="SAM" id="Phobius"/>
    </source>
</evidence>
<feature type="transmembrane region" description="Helical" evidence="1">
    <location>
        <begin position="55"/>
        <end position="74"/>
    </location>
</feature>
<feature type="transmembrane region" description="Helical" evidence="1">
    <location>
        <begin position="86"/>
        <end position="106"/>
    </location>
</feature>
<comment type="caution">
    <text evidence="2">The sequence shown here is derived from an EMBL/GenBank/DDBJ whole genome shotgun (WGS) entry which is preliminary data.</text>
</comment>
<dbReference type="EMBL" id="JACHNH010000001">
    <property type="protein sequence ID" value="MBB4760880.1"/>
    <property type="molecule type" value="Genomic_DNA"/>
</dbReference>
<feature type="transmembrane region" description="Helical" evidence="1">
    <location>
        <begin position="126"/>
        <end position="145"/>
    </location>
</feature>
<sequence length="162" mass="17848">MVLPPRWRKFVLTVHVITAVGWLGVDLVLLTFGIAGLAGADPEIVYPAQSMIGRLLFTPLSVLVWLVGVANAVLTPWRLFRHWWVLVKLVLTTVMLCLVLFLLYPGLVEAGDLAGALPRPDRINMVVAPTVSSSLLIFATVISTYKPWGRTPSRPVARSRSH</sequence>
<reference evidence="2 3" key="1">
    <citation type="submission" date="2020-08" db="EMBL/GenBank/DDBJ databases">
        <title>Sequencing the genomes of 1000 actinobacteria strains.</title>
        <authorList>
            <person name="Klenk H.-P."/>
        </authorList>
    </citation>
    <scope>NUCLEOTIDE SEQUENCE [LARGE SCALE GENOMIC DNA]</scope>
    <source>
        <strain evidence="2 3">DSM 43149</strain>
    </source>
</reference>
<keyword evidence="1" id="KW-0812">Transmembrane</keyword>
<dbReference type="RefSeq" id="WP_184990954.1">
    <property type="nucleotide sequence ID" value="NZ_BOMK01000035.1"/>
</dbReference>
<feature type="transmembrane region" description="Helical" evidence="1">
    <location>
        <begin position="12"/>
        <end position="35"/>
    </location>
</feature>
<keyword evidence="1" id="KW-0472">Membrane</keyword>
<evidence type="ECO:0008006" key="4">
    <source>
        <dbReference type="Google" id="ProtNLM"/>
    </source>
</evidence>
<dbReference type="Proteomes" id="UP000578112">
    <property type="component" value="Unassembled WGS sequence"/>
</dbReference>
<keyword evidence="1" id="KW-1133">Transmembrane helix</keyword>
<accession>A0A7W7MNT8</accession>
<gene>
    <name evidence="2" type="ORF">BJ971_001436</name>
</gene>
<evidence type="ECO:0000313" key="2">
    <source>
        <dbReference type="EMBL" id="MBB4760880.1"/>
    </source>
</evidence>
<proteinExistence type="predicted"/>
<keyword evidence="3" id="KW-1185">Reference proteome</keyword>
<evidence type="ECO:0000313" key="3">
    <source>
        <dbReference type="Proteomes" id="UP000578112"/>
    </source>
</evidence>
<protein>
    <recommendedName>
        <fullName evidence="4">DUF2269 domain-containing protein</fullName>
    </recommendedName>
</protein>